<evidence type="ECO:0000313" key="2">
    <source>
        <dbReference type="EMBL" id="RNA29020.1"/>
    </source>
</evidence>
<comment type="caution">
    <text evidence="2">The sequence shown here is derived from an EMBL/GenBank/DDBJ whole genome shotgun (WGS) entry which is preliminary data.</text>
</comment>
<sequence>MRFVKVKAEKIEKSRQIIKFILQFLIVLSLIMRINGVQLFLLHPFHSSAQPSLKARCISHPSRL</sequence>
<accession>A0A3M7S032</accession>
<evidence type="ECO:0000313" key="3">
    <source>
        <dbReference type="Proteomes" id="UP000276133"/>
    </source>
</evidence>
<gene>
    <name evidence="2" type="ORF">BpHYR1_013111</name>
</gene>
<proteinExistence type="predicted"/>
<evidence type="ECO:0000256" key="1">
    <source>
        <dbReference type="SAM" id="Phobius"/>
    </source>
</evidence>
<dbReference type="EMBL" id="REGN01002298">
    <property type="protein sequence ID" value="RNA29020.1"/>
    <property type="molecule type" value="Genomic_DNA"/>
</dbReference>
<keyword evidence="1" id="KW-1133">Transmembrane helix</keyword>
<dbReference type="AlphaFoldDB" id="A0A3M7S032"/>
<name>A0A3M7S032_BRAPC</name>
<reference evidence="2 3" key="1">
    <citation type="journal article" date="2018" name="Sci. Rep.">
        <title>Genomic signatures of local adaptation to the degree of environmental predictability in rotifers.</title>
        <authorList>
            <person name="Franch-Gras L."/>
            <person name="Hahn C."/>
            <person name="Garcia-Roger E.M."/>
            <person name="Carmona M.J."/>
            <person name="Serra M."/>
            <person name="Gomez A."/>
        </authorList>
    </citation>
    <scope>NUCLEOTIDE SEQUENCE [LARGE SCALE GENOMIC DNA]</scope>
    <source>
        <strain evidence="2">HYR1</strain>
    </source>
</reference>
<keyword evidence="1" id="KW-0812">Transmembrane</keyword>
<organism evidence="2 3">
    <name type="scientific">Brachionus plicatilis</name>
    <name type="common">Marine rotifer</name>
    <name type="synonym">Brachionus muelleri</name>
    <dbReference type="NCBI Taxonomy" id="10195"/>
    <lineage>
        <taxon>Eukaryota</taxon>
        <taxon>Metazoa</taxon>
        <taxon>Spiralia</taxon>
        <taxon>Gnathifera</taxon>
        <taxon>Rotifera</taxon>
        <taxon>Eurotatoria</taxon>
        <taxon>Monogononta</taxon>
        <taxon>Pseudotrocha</taxon>
        <taxon>Ploima</taxon>
        <taxon>Brachionidae</taxon>
        <taxon>Brachionus</taxon>
    </lineage>
</organism>
<feature type="transmembrane region" description="Helical" evidence="1">
    <location>
        <begin position="20"/>
        <end position="41"/>
    </location>
</feature>
<keyword evidence="1" id="KW-0472">Membrane</keyword>
<protein>
    <submittedName>
        <fullName evidence="2">Uncharacterized protein</fullName>
    </submittedName>
</protein>
<keyword evidence="3" id="KW-1185">Reference proteome</keyword>
<dbReference type="Proteomes" id="UP000276133">
    <property type="component" value="Unassembled WGS sequence"/>
</dbReference>